<dbReference type="GO" id="GO:0002189">
    <property type="term" value="C:ribose phosphate diphosphokinase complex"/>
    <property type="evidence" value="ECO:0007669"/>
    <property type="project" value="TreeGrafter"/>
</dbReference>
<comment type="catalytic activity">
    <reaction evidence="9">
        <text>D-ribose 5-phosphate + ATP = 5-phospho-alpha-D-ribose 1-diphosphate + AMP + H(+)</text>
        <dbReference type="Rhea" id="RHEA:15609"/>
        <dbReference type="ChEBI" id="CHEBI:15378"/>
        <dbReference type="ChEBI" id="CHEBI:30616"/>
        <dbReference type="ChEBI" id="CHEBI:58017"/>
        <dbReference type="ChEBI" id="CHEBI:78346"/>
        <dbReference type="ChEBI" id="CHEBI:456215"/>
        <dbReference type="EC" id="2.7.6.1"/>
    </reaction>
</comment>
<dbReference type="InterPro" id="IPR000836">
    <property type="entry name" value="PRTase_dom"/>
</dbReference>
<dbReference type="SUPFAM" id="SSF53271">
    <property type="entry name" value="PRTase-like"/>
    <property type="match status" value="1"/>
</dbReference>
<dbReference type="InterPro" id="IPR029057">
    <property type="entry name" value="PRTase-like"/>
</dbReference>
<dbReference type="EC" id="2.7.6.1" evidence="1"/>
<dbReference type="Pfam" id="PF14572">
    <property type="entry name" value="Pribosyl_synth"/>
    <property type="match status" value="1"/>
</dbReference>
<dbReference type="GO" id="GO:0000287">
    <property type="term" value="F:magnesium ion binding"/>
    <property type="evidence" value="ECO:0007669"/>
    <property type="project" value="InterPro"/>
</dbReference>
<evidence type="ECO:0000256" key="4">
    <source>
        <dbReference type="ARBA" id="ARBA00022727"/>
    </source>
</evidence>
<dbReference type="Proteomes" id="UP000321306">
    <property type="component" value="Unassembled WGS sequence"/>
</dbReference>
<keyword evidence="6 11" id="KW-0418">Kinase</keyword>
<dbReference type="CDD" id="cd06223">
    <property type="entry name" value="PRTases_typeI"/>
    <property type="match status" value="1"/>
</dbReference>
<dbReference type="GO" id="GO:0006015">
    <property type="term" value="P:5-phosphoribose 1-diphosphate biosynthetic process"/>
    <property type="evidence" value="ECO:0007669"/>
    <property type="project" value="TreeGrafter"/>
</dbReference>
<evidence type="ECO:0000256" key="1">
    <source>
        <dbReference type="ARBA" id="ARBA00013247"/>
    </source>
</evidence>
<keyword evidence="5" id="KW-0547">Nucleotide-binding</keyword>
<evidence type="ECO:0000313" key="12">
    <source>
        <dbReference type="Proteomes" id="UP000321306"/>
    </source>
</evidence>
<sequence length="319" mass="34725">MFLNQRPLKVFSGQSNRALAQEICDNLGITLGNSETQKFNNDNIIVRYQESLREADVFIVQALSTPTSDNLMELLLMIDAAKSASAHRVTAVIPYYSYARSDKKDEPRISISARLVADLIQTAGADRVLTMTLHSPQVHGFFKVPVDHLSSEVVIANHLITHIDNVQDGVVLATDAGDIKRASALARRLNANLAFIDKRRLSDTNVQARGLIGDVKDRKVFVVDDEISTAGSLVEAVHVAKAAGATDVYVAVTHGVYVGPAVERIAALDAVEVCSTNTVEVPEWKLEQGKKLKVLTVAPLFAEAIQRIHTGESVSSLFE</sequence>
<dbReference type="GO" id="GO:0005524">
    <property type="term" value="F:ATP binding"/>
    <property type="evidence" value="ECO:0007669"/>
    <property type="project" value="UniProtKB-KW"/>
</dbReference>
<dbReference type="SMART" id="SM01400">
    <property type="entry name" value="Pribosyltran_N"/>
    <property type="match status" value="1"/>
</dbReference>
<evidence type="ECO:0000256" key="7">
    <source>
        <dbReference type="ARBA" id="ARBA00022840"/>
    </source>
</evidence>
<dbReference type="InterPro" id="IPR005946">
    <property type="entry name" value="Rib-P_diPkinase"/>
</dbReference>
<evidence type="ECO:0000256" key="9">
    <source>
        <dbReference type="ARBA" id="ARBA00049535"/>
    </source>
</evidence>
<dbReference type="GO" id="GO:0016301">
    <property type="term" value="F:kinase activity"/>
    <property type="evidence" value="ECO:0007669"/>
    <property type="project" value="UniProtKB-KW"/>
</dbReference>
<dbReference type="GO" id="GO:0005737">
    <property type="term" value="C:cytoplasm"/>
    <property type="evidence" value="ECO:0007669"/>
    <property type="project" value="TreeGrafter"/>
</dbReference>
<reference evidence="11 12" key="1">
    <citation type="submission" date="2019-07" db="EMBL/GenBank/DDBJ databases">
        <title>Whole genome shotgun sequence of Deinococcus cellulosilyticus NBRC 106333.</title>
        <authorList>
            <person name="Hosoyama A."/>
            <person name="Uohara A."/>
            <person name="Ohji S."/>
            <person name="Ichikawa N."/>
        </authorList>
    </citation>
    <scope>NUCLEOTIDE SEQUENCE [LARGE SCALE GENOMIC DNA]</scope>
    <source>
        <strain evidence="11 12">NBRC 106333</strain>
    </source>
</reference>
<accession>A0A511MWI7</accession>
<evidence type="ECO:0000256" key="6">
    <source>
        <dbReference type="ARBA" id="ARBA00022777"/>
    </source>
</evidence>
<comment type="caution">
    <text evidence="11">The sequence shown here is derived from an EMBL/GenBank/DDBJ whole genome shotgun (WGS) entry which is preliminary data.</text>
</comment>
<dbReference type="Pfam" id="PF13793">
    <property type="entry name" value="Pribosyltran_N"/>
    <property type="match status" value="1"/>
</dbReference>
<evidence type="ECO:0000259" key="10">
    <source>
        <dbReference type="Pfam" id="PF13793"/>
    </source>
</evidence>
<keyword evidence="2" id="KW-0808">Transferase</keyword>
<evidence type="ECO:0000256" key="3">
    <source>
        <dbReference type="ARBA" id="ARBA00022723"/>
    </source>
</evidence>
<dbReference type="NCBIfam" id="TIGR01251">
    <property type="entry name" value="ribP_PPkin"/>
    <property type="match status" value="1"/>
</dbReference>
<evidence type="ECO:0000256" key="8">
    <source>
        <dbReference type="ARBA" id="ARBA00022842"/>
    </source>
</evidence>
<dbReference type="RefSeq" id="WP_246130519.1">
    <property type="nucleotide sequence ID" value="NZ_BJXB01000002.1"/>
</dbReference>
<dbReference type="PANTHER" id="PTHR10210">
    <property type="entry name" value="RIBOSE-PHOSPHATE DIPHOSPHOKINASE FAMILY MEMBER"/>
    <property type="match status" value="1"/>
</dbReference>
<evidence type="ECO:0000256" key="2">
    <source>
        <dbReference type="ARBA" id="ARBA00022679"/>
    </source>
</evidence>
<dbReference type="EMBL" id="BJXB01000002">
    <property type="protein sequence ID" value="GEM44953.1"/>
    <property type="molecule type" value="Genomic_DNA"/>
</dbReference>
<dbReference type="GO" id="GO:0004749">
    <property type="term" value="F:ribose phosphate diphosphokinase activity"/>
    <property type="evidence" value="ECO:0007669"/>
    <property type="project" value="UniProtKB-EC"/>
</dbReference>
<keyword evidence="3" id="KW-0479">Metal-binding</keyword>
<evidence type="ECO:0000313" key="11">
    <source>
        <dbReference type="EMBL" id="GEM44953.1"/>
    </source>
</evidence>
<dbReference type="GO" id="GO:0006164">
    <property type="term" value="P:purine nucleotide biosynthetic process"/>
    <property type="evidence" value="ECO:0007669"/>
    <property type="project" value="TreeGrafter"/>
</dbReference>
<dbReference type="FunFam" id="3.40.50.2020:FF:000007">
    <property type="entry name" value="Ribose-phosphate pyrophosphokinase"/>
    <property type="match status" value="1"/>
</dbReference>
<keyword evidence="12" id="KW-1185">Reference proteome</keyword>
<dbReference type="InterPro" id="IPR029099">
    <property type="entry name" value="Pribosyltran_N"/>
</dbReference>
<keyword evidence="4" id="KW-0545">Nucleotide biosynthesis</keyword>
<feature type="domain" description="Ribose-phosphate pyrophosphokinase N-terminal" evidence="10">
    <location>
        <begin position="8"/>
        <end position="124"/>
    </location>
</feature>
<dbReference type="NCBIfam" id="NF002320">
    <property type="entry name" value="PRK01259.1"/>
    <property type="match status" value="1"/>
</dbReference>
<dbReference type="Gene3D" id="3.40.50.2020">
    <property type="match status" value="2"/>
</dbReference>
<name>A0A511MWI7_DEIC1</name>
<keyword evidence="8" id="KW-0460">Magnesium</keyword>
<dbReference type="PANTHER" id="PTHR10210:SF32">
    <property type="entry name" value="RIBOSE-PHOSPHATE PYROPHOSPHOKINASE 2"/>
    <property type="match status" value="1"/>
</dbReference>
<gene>
    <name evidence="11" type="primary">prs</name>
    <name evidence="11" type="ORF">DC3_05880</name>
</gene>
<dbReference type="AlphaFoldDB" id="A0A511MWI7"/>
<protein>
    <recommendedName>
        <fullName evidence="1">ribose-phosphate diphosphokinase</fullName>
        <ecNumber evidence="1">2.7.6.1</ecNumber>
    </recommendedName>
</protein>
<organism evidence="11 12">
    <name type="scientific">Deinococcus cellulosilyticus (strain DSM 18568 / NBRC 106333 / KACC 11606 / 5516J-15)</name>
    <dbReference type="NCBI Taxonomy" id="1223518"/>
    <lineage>
        <taxon>Bacteria</taxon>
        <taxon>Thermotogati</taxon>
        <taxon>Deinococcota</taxon>
        <taxon>Deinococci</taxon>
        <taxon>Deinococcales</taxon>
        <taxon>Deinococcaceae</taxon>
        <taxon>Deinococcus</taxon>
    </lineage>
</organism>
<evidence type="ECO:0000256" key="5">
    <source>
        <dbReference type="ARBA" id="ARBA00022741"/>
    </source>
</evidence>
<keyword evidence="7" id="KW-0067">ATP-binding</keyword>
<proteinExistence type="predicted"/>